<evidence type="ECO:0000313" key="1">
    <source>
        <dbReference type="EMBL" id="MPC84050.1"/>
    </source>
</evidence>
<reference evidence="1 2" key="1">
    <citation type="submission" date="2019-05" db="EMBL/GenBank/DDBJ databases">
        <title>Another draft genome of Portunus trituberculatus and its Hox gene families provides insights of decapod evolution.</title>
        <authorList>
            <person name="Jeong J.-H."/>
            <person name="Song I."/>
            <person name="Kim S."/>
            <person name="Choi T."/>
            <person name="Kim D."/>
            <person name="Ryu S."/>
            <person name="Kim W."/>
        </authorList>
    </citation>
    <scope>NUCLEOTIDE SEQUENCE [LARGE SCALE GENOMIC DNA]</scope>
    <source>
        <tissue evidence="1">Muscle</tissue>
    </source>
</reference>
<dbReference type="Proteomes" id="UP000324222">
    <property type="component" value="Unassembled WGS sequence"/>
</dbReference>
<gene>
    <name evidence="1" type="ORF">E2C01_078775</name>
</gene>
<name>A0A5B7IHR0_PORTR</name>
<protein>
    <submittedName>
        <fullName evidence="1">Uncharacterized protein</fullName>
    </submittedName>
</protein>
<keyword evidence="2" id="KW-1185">Reference proteome</keyword>
<evidence type="ECO:0000313" key="2">
    <source>
        <dbReference type="Proteomes" id="UP000324222"/>
    </source>
</evidence>
<dbReference type="EMBL" id="VSRR010064294">
    <property type="protein sequence ID" value="MPC84050.1"/>
    <property type="molecule type" value="Genomic_DNA"/>
</dbReference>
<organism evidence="1 2">
    <name type="scientific">Portunus trituberculatus</name>
    <name type="common">Swimming crab</name>
    <name type="synonym">Neptunus trituberculatus</name>
    <dbReference type="NCBI Taxonomy" id="210409"/>
    <lineage>
        <taxon>Eukaryota</taxon>
        <taxon>Metazoa</taxon>
        <taxon>Ecdysozoa</taxon>
        <taxon>Arthropoda</taxon>
        <taxon>Crustacea</taxon>
        <taxon>Multicrustacea</taxon>
        <taxon>Malacostraca</taxon>
        <taxon>Eumalacostraca</taxon>
        <taxon>Eucarida</taxon>
        <taxon>Decapoda</taxon>
        <taxon>Pleocyemata</taxon>
        <taxon>Brachyura</taxon>
        <taxon>Eubrachyura</taxon>
        <taxon>Portunoidea</taxon>
        <taxon>Portunidae</taxon>
        <taxon>Portuninae</taxon>
        <taxon>Portunus</taxon>
    </lineage>
</organism>
<proteinExistence type="predicted"/>
<sequence length="10" mass="1363">MCRKKRKIHY</sequence>
<accession>A0A5B7IHR0</accession>
<comment type="caution">
    <text evidence="1">The sequence shown here is derived from an EMBL/GenBank/DDBJ whole genome shotgun (WGS) entry which is preliminary data.</text>
</comment>